<evidence type="ECO:0000259" key="20">
    <source>
        <dbReference type="PROSITE" id="PS51918"/>
    </source>
</evidence>
<evidence type="ECO:0000256" key="6">
    <source>
        <dbReference type="ARBA" id="ARBA00022485"/>
    </source>
</evidence>
<dbReference type="Pfam" id="PF04055">
    <property type="entry name" value="Radical_SAM"/>
    <property type="match status" value="1"/>
</dbReference>
<dbReference type="InterPro" id="IPR004358">
    <property type="entry name" value="Sig_transdc_His_kin-like_C"/>
</dbReference>
<dbReference type="Pfam" id="PF06968">
    <property type="entry name" value="BATS"/>
    <property type="match status" value="1"/>
</dbReference>
<dbReference type="GO" id="GO:0005886">
    <property type="term" value="C:plasma membrane"/>
    <property type="evidence" value="ECO:0007669"/>
    <property type="project" value="UniProtKB-SubCell"/>
</dbReference>
<evidence type="ECO:0000256" key="4">
    <source>
        <dbReference type="ARBA" id="ARBA00012438"/>
    </source>
</evidence>
<keyword evidence="11" id="KW-0547">Nucleotide-binding</keyword>
<feature type="transmembrane region" description="Helical" evidence="18">
    <location>
        <begin position="145"/>
        <end position="165"/>
    </location>
</feature>
<evidence type="ECO:0000256" key="5">
    <source>
        <dbReference type="ARBA" id="ARBA00022475"/>
    </source>
</evidence>
<dbReference type="SMART" id="SM00876">
    <property type="entry name" value="BATS"/>
    <property type="match status" value="1"/>
</dbReference>
<keyword evidence="10" id="KW-0479">Metal-binding</keyword>
<keyword evidence="12" id="KW-0418">Kinase</keyword>
<comment type="subcellular location">
    <subcellularLocation>
        <location evidence="3">Cell membrane</location>
    </subcellularLocation>
</comment>
<gene>
    <name evidence="21" type="primary">hydG</name>
    <name evidence="21" type="ORF">C4532_16920</name>
</gene>
<keyword evidence="15" id="KW-0902">Two-component regulatory system</keyword>
<evidence type="ECO:0000256" key="12">
    <source>
        <dbReference type="ARBA" id="ARBA00022777"/>
    </source>
</evidence>
<keyword evidence="18" id="KW-1133">Transmembrane helix</keyword>
<evidence type="ECO:0000256" key="13">
    <source>
        <dbReference type="ARBA" id="ARBA00022840"/>
    </source>
</evidence>
<keyword evidence="5" id="KW-1003">Cell membrane</keyword>
<dbReference type="Gene3D" id="3.30.565.10">
    <property type="entry name" value="Histidine kinase-like ATPase, C-terminal domain"/>
    <property type="match status" value="1"/>
</dbReference>
<dbReference type="SUPFAM" id="SSF55874">
    <property type="entry name" value="ATPase domain of HSP90 chaperone/DNA topoisomerase II/histidine kinase"/>
    <property type="match status" value="1"/>
</dbReference>
<dbReference type="Gene3D" id="3.20.20.70">
    <property type="entry name" value="Aldolase class I"/>
    <property type="match status" value="1"/>
</dbReference>
<accession>A0A419ERR2</accession>
<dbReference type="EMBL" id="QZKI01000121">
    <property type="protein sequence ID" value="RJP65908.1"/>
    <property type="molecule type" value="Genomic_DNA"/>
</dbReference>
<dbReference type="SMART" id="SM00387">
    <property type="entry name" value="HATPase_c"/>
    <property type="match status" value="1"/>
</dbReference>
<dbReference type="InterPro" id="IPR010722">
    <property type="entry name" value="BATS_dom"/>
</dbReference>
<evidence type="ECO:0000313" key="22">
    <source>
        <dbReference type="Proteomes" id="UP000285961"/>
    </source>
</evidence>
<evidence type="ECO:0000256" key="16">
    <source>
        <dbReference type="ARBA" id="ARBA00023014"/>
    </source>
</evidence>
<dbReference type="Pfam" id="PF02518">
    <property type="entry name" value="HATPase_c"/>
    <property type="match status" value="1"/>
</dbReference>
<dbReference type="Proteomes" id="UP000285961">
    <property type="component" value="Unassembled WGS sequence"/>
</dbReference>
<keyword evidence="6" id="KW-0004">4Fe-4S</keyword>
<dbReference type="Gene3D" id="3.30.450.40">
    <property type="match status" value="1"/>
</dbReference>
<dbReference type="GO" id="GO:0044272">
    <property type="term" value="P:sulfur compound biosynthetic process"/>
    <property type="evidence" value="ECO:0007669"/>
    <property type="project" value="UniProtKB-ARBA"/>
</dbReference>
<evidence type="ECO:0000256" key="1">
    <source>
        <dbReference type="ARBA" id="ARBA00000085"/>
    </source>
</evidence>
<dbReference type="SFLD" id="SFLDG01060">
    <property type="entry name" value="BATS_domain_containing"/>
    <property type="match status" value="1"/>
</dbReference>
<dbReference type="NCBIfam" id="TIGR03955">
    <property type="entry name" value="rSAM_HydG"/>
    <property type="match status" value="1"/>
</dbReference>
<dbReference type="PROSITE" id="PS50109">
    <property type="entry name" value="HIS_KIN"/>
    <property type="match status" value="1"/>
</dbReference>
<dbReference type="InterPro" id="IPR036097">
    <property type="entry name" value="HisK_dim/P_sf"/>
</dbReference>
<evidence type="ECO:0000256" key="10">
    <source>
        <dbReference type="ARBA" id="ARBA00022723"/>
    </source>
</evidence>
<dbReference type="PRINTS" id="PR00344">
    <property type="entry name" value="BCTRLSENSOR"/>
</dbReference>
<dbReference type="InterPro" id="IPR003594">
    <property type="entry name" value="HATPase_dom"/>
</dbReference>
<evidence type="ECO:0000256" key="9">
    <source>
        <dbReference type="ARBA" id="ARBA00022691"/>
    </source>
</evidence>
<dbReference type="SMART" id="SM00065">
    <property type="entry name" value="GAF"/>
    <property type="match status" value="1"/>
</dbReference>
<dbReference type="Pfam" id="PF13492">
    <property type="entry name" value="GAF_3"/>
    <property type="match status" value="1"/>
</dbReference>
<reference evidence="21 22" key="1">
    <citation type="journal article" date="2017" name="ISME J.">
        <title>Energy and carbon metabolisms in a deep terrestrial subsurface fluid microbial community.</title>
        <authorList>
            <person name="Momper L."/>
            <person name="Jungbluth S.P."/>
            <person name="Lee M.D."/>
            <person name="Amend J.P."/>
        </authorList>
    </citation>
    <scope>NUCLEOTIDE SEQUENCE [LARGE SCALE GENOMIC DNA]</scope>
    <source>
        <strain evidence="21">SURF_17</strain>
    </source>
</reference>
<dbReference type="CDD" id="cd01335">
    <property type="entry name" value="Radical_SAM"/>
    <property type="match status" value="1"/>
</dbReference>
<dbReference type="PANTHER" id="PTHR43583:SF2">
    <property type="entry name" value="THIAZOLE BIOSYNTHESIS PROTEIN"/>
    <property type="match status" value="1"/>
</dbReference>
<dbReference type="Pfam" id="PF25323">
    <property type="entry name" value="6TM_PilS"/>
    <property type="match status" value="1"/>
</dbReference>
<evidence type="ECO:0000256" key="14">
    <source>
        <dbReference type="ARBA" id="ARBA00023004"/>
    </source>
</evidence>
<dbReference type="InterPro" id="IPR005467">
    <property type="entry name" value="His_kinase_dom"/>
</dbReference>
<dbReference type="InterPro" id="IPR058240">
    <property type="entry name" value="rSAM_sf"/>
</dbReference>
<dbReference type="InterPro" id="IPR003018">
    <property type="entry name" value="GAF"/>
</dbReference>
<keyword evidence="18" id="KW-0812">Transmembrane</keyword>
<dbReference type="GO" id="GO:0042364">
    <property type="term" value="P:water-soluble vitamin biosynthetic process"/>
    <property type="evidence" value="ECO:0007669"/>
    <property type="project" value="UniProtKB-ARBA"/>
</dbReference>
<evidence type="ECO:0000256" key="2">
    <source>
        <dbReference type="ARBA" id="ARBA00001966"/>
    </source>
</evidence>
<dbReference type="SUPFAM" id="SSF47384">
    <property type="entry name" value="Homodimeric domain of signal transducing histidine kinase"/>
    <property type="match status" value="1"/>
</dbReference>
<evidence type="ECO:0000256" key="18">
    <source>
        <dbReference type="SAM" id="Phobius"/>
    </source>
</evidence>
<proteinExistence type="predicted"/>
<keyword evidence="9" id="KW-0949">S-adenosyl-L-methionine</keyword>
<dbReference type="SFLD" id="SFLDS00029">
    <property type="entry name" value="Radical_SAM"/>
    <property type="match status" value="1"/>
</dbReference>
<evidence type="ECO:0000256" key="8">
    <source>
        <dbReference type="ARBA" id="ARBA00022679"/>
    </source>
</evidence>
<feature type="domain" description="Radical SAM core" evidence="20">
    <location>
        <begin position="712"/>
        <end position="946"/>
    </location>
</feature>
<comment type="caution">
    <text evidence="21">The sequence shown here is derived from an EMBL/GenBank/DDBJ whole genome shotgun (WGS) entry which is preliminary data.</text>
</comment>
<dbReference type="InterPro" id="IPR003661">
    <property type="entry name" value="HisK_dim/P_dom"/>
</dbReference>
<keyword evidence="8" id="KW-0808">Transferase</keyword>
<keyword evidence="13" id="KW-0067">ATP-binding</keyword>
<dbReference type="SUPFAM" id="SSF102114">
    <property type="entry name" value="Radical SAM enzymes"/>
    <property type="match status" value="1"/>
</dbReference>
<evidence type="ECO:0000313" key="21">
    <source>
        <dbReference type="EMBL" id="RJP65908.1"/>
    </source>
</evidence>
<dbReference type="CDD" id="cd00082">
    <property type="entry name" value="HisKA"/>
    <property type="match status" value="1"/>
</dbReference>
<dbReference type="CDD" id="cd00075">
    <property type="entry name" value="HATPase"/>
    <property type="match status" value="1"/>
</dbReference>
<dbReference type="Gene3D" id="1.10.287.130">
    <property type="match status" value="1"/>
</dbReference>
<dbReference type="InterPro" id="IPR029016">
    <property type="entry name" value="GAF-like_dom_sf"/>
</dbReference>
<keyword evidence="16" id="KW-0411">Iron-sulfur</keyword>
<dbReference type="GO" id="GO:0046872">
    <property type="term" value="F:metal ion binding"/>
    <property type="evidence" value="ECO:0007669"/>
    <property type="project" value="UniProtKB-KW"/>
</dbReference>
<evidence type="ECO:0000256" key="7">
    <source>
        <dbReference type="ARBA" id="ARBA00022553"/>
    </source>
</evidence>
<dbReference type="InterPro" id="IPR034428">
    <property type="entry name" value="ThiH/NoCL/HydG-like"/>
</dbReference>
<feature type="transmembrane region" description="Helical" evidence="18">
    <location>
        <begin position="57"/>
        <end position="76"/>
    </location>
</feature>
<feature type="transmembrane region" description="Helical" evidence="18">
    <location>
        <begin position="185"/>
        <end position="209"/>
    </location>
</feature>
<comment type="catalytic activity">
    <reaction evidence="1">
        <text>ATP + protein L-histidine = ADP + protein N-phospho-L-histidine.</text>
        <dbReference type="EC" id="2.7.13.3"/>
    </reaction>
</comment>
<evidence type="ECO:0000256" key="17">
    <source>
        <dbReference type="ARBA" id="ARBA00023136"/>
    </source>
</evidence>
<protein>
    <recommendedName>
        <fullName evidence="4">histidine kinase</fullName>
        <ecNumber evidence="4">2.7.13.3</ecNumber>
    </recommendedName>
</protein>
<dbReference type="InterPro" id="IPR036890">
    <property type="entry name" value="HATPase_C_sf"/>
</dbReference>
<organism evidence="21 22">
    <name type="scientific">Candidatus Abyssobacteria bacterium SURF_17</name>
    <dbReference type="NCBI Taxonomy" id="2093361"/>
    <lineage>
        <taxon>Bacteria</taxon>
        <taxon>Pseudomonadati</taxon>
        <taxon>Candidatus Hydrogenedentota</taxon>
        <taxon>Candidatus Abyssobacteria</taxon>
    </lineage>
</organism>
<evidence type="ECO:0000256" key="15">
    <source>
        <dbReference type="ARBA" id="ARBA00023012"/>
    </source>
</evidence>
<feature type="domain" description="Histidine kinase" evidence="19">
    <location>
        <begin position="407"/>
        <end position="627"/>
    </location>
</feature>
<dbReference type="AlphaFoldDB" id="A0A419ERR2"/>
<dbReference type="InterPro" id="IPR024007">
    <property type="entry name" value="FeFe-hyd_mat_HydG"/>
</dbReference>
<keyword evidence="17 18" id="KW-0472">Membrane</keyword>
<dbReference type="GO" id="GO:0005524">
    <property type="term" value="F:ATP binding"/>
    <property type="evidence" value="ECO:0007669"/>
    <property type="project" value="UniProtKB-KW"/>
</dbReference>
<keyword evidence="14" id="KW-0408">Iron</keyword>
<dbReference type="InterPro" id="IPR007197">
    <property type="entry name" value="rSAM"/>
</dbReference>
<dbReference type="FunFam" id="3.30.565.10:FF:000023">
    <property type="entry name" value="PAS domain-containing sensor histidine kinase"/>
    <property type="match status" value="1"/>
</dbReference>
<evidence type="ECO:0000259" key="19">
    <source>
        <dbReference type="PROSITE" id="PS50109"/>
    </source>
</evidence>
<dbReference type="SUPFAM" id="SSF55781">
    <property type="entry name" value="GAF domain-like"/>
    <property type="match status" value="1"/>
</dbReference>
<dbReference type="GO" id="GO:0051539">
    <property type="term" value="F:4 iron, 4 sulfur cluster binding"/>
    <property type="evidence" value="ECO:0007669"/>
    <property type="project" value="UniProtKB-KW"/>
</dbReference>
<dbReference type="InterPro" id="IPR013785">
    <property type="entry name" value="Aldolase_TIM"/>
</dbReference>
<sequence length="1103" mass="122797">MPNSVGVLNLPEEVNKRKRIILGELKERTVWFVRLRWWVPPCIATGTVVGRLVGVEFSAGALFGIAAFILAYNMVFARWGRSLATVPVEQTDYIQRFTYCQVTLDYAAMFLLIHFTGGVSSPLTLFFIFHIIFASILLRPRSAYGFAALAAAGMALVSLGEYLGWISHHSLIFHGRTLNLIQSPFHMMVNLIFFTTTVFITAFSTTAIMSMLRKRIVSLAELSEELTTLNNKLRSLYVMTQAIVSNQRLEHLMNITTSELAAVMNVQGMSVKLLSDDGKVLRYAAAYGLPSELIRDKVIEVAKSPLNRRIIEGDPFVTGHVTQRELFQFGEDLKAAQVRSVLFVPLTVEDRVTGILGAYSKRAEEFGSDDVDFFRLAAGLVAIALENARYYEEIEEMVKERSRFMMRVTHNLRAPLAAAISILDVVQGKYLGDLNDRQLSYLRRIEYPIRNMLSMINELMVLYAQRRDKRSVVHKVVDVSTLMRGVQRTFQTEAEKKGICFETVIPDAVPGIKCDEEMIQQMFENLISNAIKYTPTGGRVKMLCTCDDSTSVKIEVSDTGIGIPQADIPRIFNEFFRTQSARDMEKIGTGLGLSIVKEIVSQHGGRITVESKEEHGSTFTVHLPVAPQEGAQKSVGIEIGGAPKAFIDEGVIQNYIDSTARVGDDRVKEVIKKARELKGLHTEEAAVLLQCTSPAVTEEMFQAAHEVKKSIFGNRLVVFAPLYVSSFCREDCKDCFLRVSDRKKQAKALSQGEIAEEVRLIERRGHKRVLLVAGNGVPHGGLDYLLQSIATIWSTHGEEGEIRHVSLNAPPFAVKEFRQLKASKIAAYQLFQETYHVPTFKKLHGEDSSAEYTRRLNAIGHAFEGGISDSGISLLFGLYDYRFEVLALLQHIRHLEHVYGIGPRTLGLFRLKPAKDSSSTEQSVPSLTDSDFKRVIAVLRLAVPYAGIVTSTQAPPEMQAEMFTLGVSQVSAGSRTDPSSRVDGELGIDSSRGVDGARNLDDAILPLVNRGHIPSFCTACYKLGRTGAHFMNLAKPGLIKDYCLPNAILTFKEYLEDYAGSEVREAGLALIRKASNQISSSMTRAETEKRVGMIEHGERHLYF</sequence>
<evidence type="ECO:0000256" key="11">
    <source>
        <dbReference type="ARBA" id="ARBA00022741"/>
    </source>
</evidence>
<comment type="cofactor">
    <cofactor evidence="2">
        <name>[4Fe-4S] cluster</name>
        <dbReference type="ChEBI" id="CHEBI:49883"/>
    </cofactor>
</comment>
<dbReference type="EC" id="2.7.13.3" evidence="4"/>
<dbReference type="SFLD" id="SFLDG01081">
    <property type="entry name" value="cleavage_of_the_Ca-Cb_bond_in"/>
    <property type="match status" value="1"/>
</dbReference>
<dbReference type="GO" id="GO:0000155">
    <property type="term" value="F:phosphorelay sensor kinase activity"/>
    <property type="evidence" value="ECO:0007669"/>
    <property type="project" value="InterPro"/>
</dbReference>
<evidence type="ECO:0000256" key="3">
    <source>
        <dbReference type="ARBA" id="ARBA00004236"/>
    </source>
</evidence>
<keyword evidence="7" id="KW-0597">Phosphoprotein</keyword>
<dbReference type="PANTHER" id="PTHR43583">
    <property type="entry name" value="2-IMINOACETATE SYNTHASE"/>
    <property type="match status" value="1"/>
</dbReference>
<dbReference type="PROSITE" id="PS51918">
    <property type="entry name" value="RADICAL_SAM"/>
    <property type="match status" value="1"/>
</dbReference>
<feature type="transmembrane region" description="Helical" evidence="18">
    <location>
        <begin position="121"/>
        <end position="138"/>
    </location>
</feature>
<name>A0A419ERR2_9BACT</name>